<protein>
    <submittedName>
        <fullName evidence="2">Uncharacterized protein</fullName>
    </submittedName>
</protein>
<accession>A0A1M7RNG0</accession>
<feature type="compositionally biased region" description="Basic and acidic residues" evidence="1">
    <location>
        <begin position="117"/>
        <end position="126"/>
    </location>
</feature>
<name>A0A1M7RNG0_9ACTN</name>
<evidence type="ECO:0000313" key="2">
    <source>
        <dbReference type="EMBL" id="SHN47749.1"/>
    </source>
</evidence>
<feature type="compositionally biased region" description="Basic and acidic residues" evidence="1">
    <location>
        <begin position="45"/>
        <end position="66"/>
    </location>
</feature>
<proteinExistence type="predicted"/>
<dbReference type="EMBL" id="FRCS01000027">
    <property type="protein sequence ID" value="SHN47749.1"/>
    <property type="molecule type" value="Genomic_DNA"/>
</dbReference>
<reference evidence="2 3" key="1">
    <citation type="submission" date="2016-11" db="EMBL/GenBank/DDBJ databases">
        <authorList>
            <person name="Jaros S."/>
            <person name="Januszkiewicz K."/>
            <person name="Wedrychowicz H."/>
        </authorList>
    </citation>
    <scope>NUCLEOTIDE SEQUENCE [LARGE SCALE GENOMIC DNA]</scope>
    <source>
        <strain evidence="2 3">DSM 46144</strain>
    </source>
</reference>
<organism evidence="2 3">
    <name type="scientific">Cryptosporangium aurantiacum</name>
    <dbReference type="NCBI Taxonomy" id="134849"/>
    <lineage>
        <taxon>Bacteria</taxon>
        <taxon>Bacillati</taxon>
        <taxon>Actinomycetota</taxon>
        <taxon>Actinomycetes</taxon>
        <taxon>Cryptosporangiales</taxon>
        <taxon>Cryptosporangiaceae</taxon>
        <taxon>Cryptosporangium</taxon>
    </lineage>
</organism>
<evidence type="ECO:0000313" key="3">
    <source>
        <dbReference type="Proteomes" id="UP000184440"/>
    </source>
</evidence>
<dbReference type="STRING" id="134849.SAMN05443668_12752"/>
<feature type="region of interest" description="Disordered" evidence="1">
    <location>
        <begin position="40"/>
        <end position="66"/>
    </location>
</feature>
<evidence type="ECO:0000256" key="1">
    <source>
        <dbReference type="SAM" id="MobiDB-lite"/>
    </source>
</evidence>
<feature type="region of interest" description="Disordered" evidence="1">
    <location>
        <begin position="96"/>
        <end position="136"/>
    </location>
</feature>
<dbReference type="AlphaFoldDB" id="A0A1M7RNG0"/>
<gene>
    <name evidence="2" type="ORF">SAMN05443668_12752</name>
</gene>
<keyword evidence="3" id="KW-1185">Reference proteome</keyword>
<sequence>MSLGGAEFVEPAAQMLDQVHGVERGRVLFHLLARPRTLARLHGRHQAESERPVPQDPARAHERLEPRIPNDRRILLASDRAHALGEVGAPVLIVGGQPVDRALRRAPVSDGRNGNKQGDEDREPGSRFDTVGPART</sequence>
<dbReference type="RefSeq" id="WP_073265901.1">
    <property type="nucleotide sequence ID" value="NZ_FRCS01000027.1"/>
</dbReference>
<dbReference type="Proteomes" id="UP000184440">
    <property type="component" value="Unassembled WGS sequence"/>
</dbReference>